<dbReference type="AlphaFoldDB" id="A0A916TLR2"/>
<evidence type="ECO:0000259" key="2">
    <source>
        <dbReference type="PROSITE" id="PS50110"/>
    </source>
</evidence>
<dbReference type="Proteomes" id="UP000605148">
    <property type="component" value="Unassembled WGS sequence"/>
</dbReference>
<reference evidence="3" key="2">
    <citation type="submission" date="2020-09" db="EMBL/GenBank/DDBJ databases">
        <authorList>
            <person name="Sun Q."/>
            <person name="Zhou Y."/>
        </authorList>
    </citation>
    <scope>NUCLEOTIDE SEQUENCE</scope>
    <source>
        <strain evidence="3">CGMCC 1.12426</strain>
    </source>
</reference>
<feature type="domain" description="Response regulatory" evidence="2">
    <location>
        <begin position="1"/>
        <end position="114"/>
    </location>
</feature>
<dbReference type="SUPFAM" id="SSF52172">
    <property type="entry name" value="CheY-like"/>
    <property type="match status" value="1"/>
</dbReference>
<protein>
    <submittedName>
        <fullName evidence="3">Response regulator receiver modulated metal-depenent phosphohydrolase</fullName>
    </submittedName>
</protein>
<keyword evidence="4" id="KW-1185">Reference proteome</keyword>
<reference evidence="3" key="1">
    <citation type="journal article" date="2014" name="Int. J. Syst. Evol. Microbiol.">
        <title>Complete genome sequence of Corynebacterium casei LMG S-19264T (=DSM 44701T), isolated from a smear-ripened cheese.</title>
        <authorList>
            <consortium name="US DOE Joint Genome Institute (JGI-PGF)"/>
            <person name="Walter F."/>
            <person name="Albersmeier A."/>
            <person name="Kalinowski J."/>
            <person name="Ruckert C."/>
        </authorList>
    </citation>
    <scope>NUCLEOTIDE SEQUENCE</scope>
    <source>
        <strain evidence="3">CGMCC 1.12426</strain>
    </source>
</reference>
<comment type="caution">
    <text evidence="1">Lacks conserved residue(s) required for the propagation of feature annotation.</text>
</comment>
<evidence type="ECO:0000313" key="3">
    <source>
        <dbReference type="EMBL" id="GGB53247.1"/>
    </source>
</evidence>
<evidence type="ECO:0000313" key="4">
    <source>
        <dbReference type="Proteomes" id="UP000605148"/>
    </source>
</evidence>
<dbReference type="PANTHER" id="PTHR45228">
    <property type="entry name" value="CYCLIC DI-GMP PHOSPHODIESTERASE TM_0186-RELATED"/>
    <property type="match status" value="1"/>
</dbReference>
<dbReference type="InterPro" id="IPR052020">
    <property type="entry name" value="Cyclic_di-GMP/3'3'-cGAMP_PDE"/>
</dbReference>
<comment type="caution">
    <text evidence="3">The sequence shown here is derived from an EMBL/GenBank/DDBJ whole genome shotgun (WGS) entry which is preliminary data.</text>
</comment>
<dbReference type="OrthoDB" id="9802066at2"/>
<evidence type="ECO:0000256" key="1">
    <source>
        <dbReference type="PROSITE-ProRule" id="PRU00169"/>
    </source>
</evidence>
<proteinExistence type="predicted"/>
<dbReference type="InterPro" id="IPR001789">
    <property type="entry name" value="Sig_transdc_resp-reg_receiver"/>
</dbReference>
<dbReference type="Gene3D" id="1.10.3210.10">
    <property type="entry name" value="Hypothetical protein af1432"/>
    <property type="match status" value="1"/>
</dbReference>
<dbReference type="Gene3D" id="3.40.50.2300">
    <property type="match status" value="1"/>
</dbReference>
<gene>
    <name evidence="3" type="ORF">GCM10011316_26620</name>
</gene>
<dbReference type="Pfam" id="PF13487">
    <property type="entry name" value="HD_5"/>
    <property type="match status" value="1"/>
</dbReference>
<dbReference type="EMBL" id="BMFA01000007">
    <property type="protein sequence ID" value="GGB53247.1"/>
    <property type="molecule type" value="Genomic_DNA"/>
</dbReference>
<dbReference type="PROSITE" id="PS50110">
    <property type="entry name" value="RESPONSE_REGULATORY"/>
    <property type="match status" value="1"/>
</dbReference>
<dbReference type="SMART" id="SM00448">
    <property type="entry name" value="REC"/>
    <property type="match status" value="1"/>
</dbReference>
<dbReference type="InterPro" id="IPR011006">
    <property type="entry name" value="CheY-like_superfamily"/>
</dbReference>
<dbReference type="Pfam" id="PF00072">
    <property type="entry name" value="Response_reg"/>
    <property type="match status" value="1"/>
</dbReference>
<dbReference type="PANTHER" id="PTHR45228:SF4">
    <property type="entry name" value="LIPOPROTEIN"/>
    <property type="match status" value="1"/>
</dbReference>
<name>A0A916TLR2_9HYPH</name>
<dbReference type="GO" id="GO:0000160">
    <property type="term" value="P:phosphorelay signal transduction system"/>
    <property type="evidence" value="ECO:0007669"/>
    <property type="project" value="InterPro"/>
</dbReference>
<sequence>MVADGDPEVHKMFRQLVADEYVVVSFFDSEEALKWLKQNTGIAVVVSSFNLPGRGGVEFHKTCESLAPYTARIMLTKEQSLDLVLRAVNEGHLFMYLTKPCPAPQFLAAVRGAVAHHKQMIHDRALLERTLAGSVKMLIEVLTLFHGDAFRRTGPMRQQALRMARALGLEKTWELQMAVMLSPLGEALLPKDILTRYRAAKSLSEQERDILARAPNQTRDLLKNIPQMERVAEVLYLSNRGYDGSGFPKGGPKGEDIPIAARIIKLLTDLWYASPETGVDAAAFGALRINGHRYDPKLLKLAKELFLEQADSVEGRVAVLCYLRALRVGDILSDDVRTEISHELVLAGGHQLTETTIRRLEQYNRVSGIRQPIRVLRKQPKPVEQDVPA</sequence>
<organism evidence="3 4">
    <name type="scientific">Roseibium aquae</name>
    <dbReference type="NCBI Taxonomy" id="1323746"/>
    <lineage>
        <taxon>Bacteria</taxon>
        <taxon>Pseudomonadati</taxon>
        <taxon>Pseudomonadota</taxon>
        <taxon>Alphaproteobacteria</taxon>
        <taxon>Hyphomicrobiales</taxon>
        <taxon>Stappiaceae</taxon>
        <taxon>Roseibium</taxon>
    </lineage>
</organism>
<accession>A0A916TLR2</accession>